<evidence type="ECO:0000256" key="4">
    <source>
        <dbReference type="ARBA" id="ARBA00023163"/>
    </source>
</evidence>
<gene>
    <name evidence="8" type="ORF">O6P43_031176</name>
</gene>
<dbReference type="GO" id="GO:0005634">
    <property type="term" value="C:nucleus"/>
    <property type="evidence" value="ECO:0007669"/>
    <property type="project" value="UniProtKB-SubCell"/>
</dbReference>
<keyword evidence="4" id="KW-0804">Transcription</keyword>
<evidence type="ECO:0000256" key="6">
    <source>
        <dbReference type="SAM" id="Coils"/>
    </source>
</evidence>
<evidence type="ECO:0000256" key="1">
    <source>
        <dbReference type="ARBA" id="ARBA00004123"/>
    </source>
</evidence>
<keyword evidence="5" id="KW-0539">Nucleus</keyword>
<name>A0AAD7P8M8_QUISA</name>
<dbReference type="Gene3D" id="3.40.1810.10">
    <property type="entry name" value="Transcription factor, MADS-box"/>
    <property type="match status" value="1"/>
</dbReference>
<protein>
    <submittedName>
        <fullName evidence="8">Agamous-like MADS-box protein</fullName>
    </submittedName>
</protein>
<accession>A0AAD7P8M8</accession>
<dbReference type="PRINTS" id="PR00404">
    <property type="entry name" value="MADSDOMAIN"/>
</dbReference>
<evidence type="ECO:0000256" key="5">
    <source>
        <dbReference type="ARBA" id="ARBA00023242"/>
    </source>
</evidence>
<comment type="caution">
    <text evidence="8">The sequence shown here is derived from an EMBL/GenBank/DDBJ whole genome shotgun (WGS) entry which is preliminary data.</text>
</comment>
<dbReference type="Pfam" id="PF00319">
    <property type="entry name" value="SRF-TF"/>
    <property type="match status" value="1"/>
</dbReference>
<dbReference type="GO" id="GO:0000978">
    <property type="term" value="F:RNA polymerase II cis-regulatory region sequence-specific DNA binding"/>
    <property type="evidence" value="ECO:0007669"/>
    <property type="project" value="TreeGrafter"/>
</dbReference>
<keyword evidence="6" id="KW-0175">Coiled coil</keyword>
<evidence type="ECO:0000256" key="2">
    <source>
        <dbReference type="ARBA" id="ARBA00023015"/>
    </source>
</evidence>
<dbReference type="PANTHER" id="PTHR11945">
    <property type="entry name" value="MADS BOX PROTEIN"/>
    <property type="match status" value="1"/>
</dbReference>
<comment type="subcellular location">
    <subcellularLocation>
        <location evidence="1">Nucleus</location>
    </subcellularLocation>
</comment>
<keyword evidence="3" id="KW-0238">DNA-binding</keyword>
<organism evidence="8 9">
    <name type="scientific">Quillaja saponaria</name>
    <name type="common">Soap bark tree</name>
    <dbReference type="NCBI Taxonomy" id="32244"/>
    <lineage>
        <taxon>Eukaryota</taxon>
        <taxon>Viridiplantae</taxon>
        <taxon>Streptophyta</taxon>
        <taxon>Embryophyta</taxon>
        <taxon>Tracheophyta</taxon>
        <taxon>Spermatophyta</taxon>
        <taxon>Magnoliopsida</taxon>
        <taxon>eudicotyledons</taxon>
        <taxon>Gunneridae</taxon>
        <taxon>Pentapetalae</taxon>
        <taxon>rosids</taxon>
        <taxon>fabids</taxon>
        <taxon>Fabales</taxon>
        <taxon>Quillajaceae</taxon>
        <taxon>Quillaja</taxon>
    </lineage>
</organism>
<keyword evidence="2" id="KW-0805">Transcription regulation</keyword>
<dbReference type="SUPFAM" id="SSF55455">
    <property type="entry name" value="SRF-like"/>
    <property type="match status" value="1"/>
</dbReference>
<dbReference type="EMBL" id="JARAOO010000013">
    <property type="protein sequence ID" value="KAJ7946211.1"/>
    <property type="molecule type" value="Genomic_DNA"/>
</dbReference>
<dbReference type="InterPro" id="IPR033896">
    <property type="entry name" value="MEF2-like_N"/>
</dbReference>
<dbReference type="PANTHER" id="PTHR11945:SF534">
    <property type="entry name" value="MYOCYTE-SPECIFIC ENHANCER FACTOR 2"/>
    <property type="match status" value="1"/>
</dbReference>
<dbReference type="GO" id="GO:0000981">
    <property type="term" value="F:DNA-binding transcription factor activity, RNA polymerase II-specific"/>
    <property type="evidence" value="ECO:0007669"/>
    <property type="project" value="TreeGrafter"/>
</dbReference>
<dbReference type="SMART" id="SM00432">
    <property type="entry name" value="MADS"/>
    <property type="match status" value="1"/>
</dbReference>
<keyword evidence="9" id="KW-1185">Reference proteome</keyword>
<dbReference type="KEGG" id="qsa:O6P43_031176"/>
<evidence type="ECO:0000313" key="9">
    <source>
        <dbReference type="Proteomes" id="UP001163823"/>
    </source>
</evidence>
<feature type="coiled-coil region" evidence="6">
    <location>
        <begin position="94"/>
        <end position="171"/>
    </location>
</feature>
<dbReference type="Proteomes" id="UP001163823">
    <property type="component" value="Chromosome 13"/>
</dbReference>
<dbReference type="InterPro" id="IPR002100">
    <property type="entry name" value="TF_MADSbox"/>
</dbReference>
<dbReference type="InterPro" id="IPR036879">
    <property type="entry name" value="TF_MADSbox_sf"/>
</dbReference>
<dbReference type="GO" id="GO:0045944">
    <property type="term" value="P:positive regulation of transcription by RNA polymerase II"/>
    <property type="evidence" value="ECO:0007669"/>
    <property type="project" value="InterPro"/>
</dbReference>
<dbReference type="PROSITE" id="PS50066">
    <property type="entry name" value="MADS_BOX_2"/>
    <property type="match status" value="1"/>
</dbReference>
<dbReference type="AlphaFoldDB" id="A0AAD7P8M8"/>
<dbReference type="CDD" id="cd00265">
    <property type="entry name" value="MADS_MEF2_like"/>
    <property type="match status" value="1"/>
</dbReference>
<dbReference type="GO" id="GO:0046983">
    <property type="term" value="F:protein dimerization activity"/>
    <property type="evidence" value="ECO:0007669"/>
    <property type="project" value="InterPro"/>
</dbReference>
<sequence length="239" mass="26937">MVNQTTKPTALGRKKIEIKKIDDQSNKQVTFSKRRAGIFKKASEICVLCNAQVAVVVFSPAEKVFCFGHPDAETVLNRYLNGTFESEPMKQDCLLSFEQLNKEYEETVKVMEMEKQRLAEIENAVKAGIDRWDWLTQPIDQMNAQELEEIMEAMKEMRNKLAERADQIMRASLLSTPSFYEGSPVAGVVTAWNYCGGLDNQFEGIYGGWMGNQFEGNYGGGMGNQFEGSSGFGCRNFRS</sequence>
<evidence type="ECO:0000259" key="7">
    <source>
        <dbReference type="PROSITE" id="PS50066"/>
    </source>
</evidence>
<evidence type="ECO:0000313" key="8">
    <source>
        <dbReference type="EMBL" id="KAJ7946211.1"/>
    </source>
</evidence>
<evidence type="ECO:0000256" key="3">
    <source>
        <dbReference type="ARBA" id="ARBA00023125"/>
    </source>
</evidence>
<dbReference type="FunFam" id="3.40.1810.10:FF:000006">
    <property type="entry name" value="Agamous-like MADS-box protein AGL62"/>
    <property type="match status" value="1"/>
</dbReference>
<reference evidence="8" key="1">
    <citation type="journal article" date="2023" name="Science">
        <title>Elucidation of the pathway for biosynthesis of saponin adjuvants from the soapbark tree.</title>
        <authorList>
            <person name="Reed J."/>
            <person name="Orme A."/>
            <person name="El-Demerdash A."/>
            <person name="Owen C."/>
            <person name="Martin L.B.B."/>
            <person name="Misra R.C."/>
            <person name="Kikuchi S."/>
            <person name="Rejzek M."/>
            <person name="Martin A.C."/>
            <person name="Harkess A."/>
            <person name="Leebens-Mack J."/>
            <person name="Louveau T."/>
            <person name="Stephenson M.J."/>
            <person name="Osbourn A."/>
        </authorList>
    </citation>
    <scope>NUCLEOTIDE SEQUENCE</scope>
    <source>
        <strain evidence="8">S10</strain>
    </source>
</reference>
<feature type="domain" description="MADS-box" evidence="7">
    <location>
        <begin position="11"/>
        <end position="71"/>
    </location>
</feature>
<proteinExistence type="predicted"/>